<feature type="transmembrane region" description="Helical" evidence="1">
    <location>
        <begin position="14"/>
        <end position="35"/>
    </location>
</feature>
<dbReference type="GO" id="GO:0022857">
    <property type="term" value="F:transmembrane transporter activity"/>
    <property type="evidence" value="ECO:0007669"/>
    <property type="project" value="InterPro"/>
</dbReference>
<dbReference type="InterPro" id="IPR020846">
    <property type="entry name" value="MFS_dom"/>
</dbReference>
<dbReference type="SUPFAM" id="SSF103473">
    <property type="entry name" value="MFS general substrate transporter"/>
    <property type="match status" value="1"/>
</dbReference>
<feature type="transmembrane region" description="Helical" evidence="1">
    <location>
        <begin position="165"/>
        <end position="187"/>
    </location>
</feature>
<feature type="non-terminal residue" evidence="3">
    <location>
        <position position="250"/>
    </location>
</feature>
<feature type="transmembrane region" description="Helical" evidence="1">
    <location>
        <begin position="208"/>
        <end position="228"/>
    </location>
</feature>
<gene>
    <name evidence="3" type="ORF">METZ01_LOCUS175872</name>
</gene>
<feature type="domain" description="Major facilitator superfamily (MFS) profile" evidence="2">
    <location>
        <begin position="1"/>
        <end position="250"/>
    </location>
</feature>
<evidence type="ECO:0000259" key="2">
    <source>
        <dbReference type="PROSITE" id="PS50850"/>
    </source>
</evidence>
<dbReference type="InterPro" id="IPR036259">
    <property type="entry name" value="MFS_trans_sf"/>
</dbReference>
<feature type="transmembrane region" description="Helical" evidence="1">
    <location>
        <begin position="109"/>
        <end position="128"/>
    </location>
</feature>
<dbReference type="Gene3D" id="1.20.1250.20">
    <property type="entry name" value="MFS general substrate transporter like domains"/>
    <property type="match status" value="1"/>
</dbReference>
<organism evidence="3">
    <name type="scientific">marine metagenome</name>
    <dbReference type="NCBI Taxonomy" id="408172"/>
    <lineage>
        <taxon>unclassified sequences</taxon>
        <taxon>metagenomes</taxon>
        <taxon>ecological metagenomes</taxon>
    </lineage>
</organism>
<feature type="transmembrane region" description="Helical" evidence="1">
    <location>
        <begin position="140"/>
        <end position="159"/>
    </location>
</feature>
<proteinExistence type="predicted"/>
<accession>A0A382CA73</accession>
<dbReference type="InterPro" id="IPR011701">
    <property type="entry name" value="MFS"/>
</dbReference>
<protein>
    <recommendedName>
        <fullName evidence="2">Major facilitator superfamily (MFS) profile domain-containing protein</fullName>
    </recommendedName>
</protein>
<keyword evidence="1" id="KW-0812">Transmembrane</keyword>
<keyword evidence="1" id="KW-0472">Membrane</keyword>
<dbReference type="PANTHER" id="PTHR23531:SF1">
    <property type="entry name" value="QUINOLENE RESISTANCE PROTEIN NORA"/>
    <property type="match status" value="1"/>
</dbReference>
<dbReference type="EMBL" id="UINC01033552">
    <property type="protein sequence ID" value="SVB23018.1"/>
    <property type="molecule type" value="Genomic_DNA"/>
</dbReference>
<keyword evidence="1" id="KW-1133">Transmembrane helix</keyword>
<feature type="transmembrane region" description="Helical" evidence="1">
    <location>
        <begin position="47"/>
        <end position="67"/>
    </location>
</feature>
<dbReference type="InterPro" id="IPR052714">
    <property type="entry name" value="MFS_Exporter"/>
</dbReference>
<reference evidence="3" key="1">
    <citation type="submission" date="2018-05" db="EMBL/GenBank/DDBJ databases">
        <authorList>
            <person name="Lanie J.A."/>
            <person name="Ng W.-L."/>
            <person name="Kazmierczak K.M."/>
            <person name="Andrzejewski T.M."/>
            <person name="Davidsen T.M."/>
            <person name="Wayne K.J."/>
            <person name="Tettelin H."/>
            <person name="Glass J.I."/>
            <person name="Rusch D."/>
            <person name="Podicherti R."/>
            <person name="Tsui H.-C.T."/>
            <person name="Winkler M.E."/>
        </authorList>
    </citation>
    <scope>NUCLEOTIDE SEQUENCE</scope>
</reference>
<name>A0A382CA73_9ZZZZ</name>
<dbReference type="AlphaFoldDB" id="A0A382CA73"/>
<dbReference type="PANTHER" id="PTHR23531">
    <property type="entry name" value="QUINOLENE RESISTANCE PROTEIN NORA"/>
    <property type="match status" value="1"/>
</dbReference>
<feature type="transmembrane region" description="Helical" evidence="1">
    <location>
        <begin position="79"/>
        <end position="97"/>
    </location>
</feature>
<dbReference type="Pfam" id="PF07690">
    <property type="entry name" value="MFS_1"/>
    <property type="match status" value="1"/>
</dbReference>
<dbReference type="PROSITE" id="PS50850">
    <property type="entry name" value="MFS"/>
    <property type="match status" value="1"/>
</dbReference>
<sequence length="250" mass="27251">MASESSQSLWSRDFVINLLVAHLLLAGFFSLFMVVPGFIDKLGGKEWEIGVIIATFGLAGVIFRPMAGKWILKSGPKRVIMFGILIFVGTTVLYIPLPSEWWIVPVRMAQGVGLAIAPVATSTVVANLAPESRRGEGMSYMGNSISIAQLYAPPIGFFIADSFSFSLAFIVASAVALVSFFVCLTMSDSRTRMPITPQNENEMSDAPFISRAAIFPTLIFLTYAFTMAPVSTFLPRLLDVRELGVNPGFY</sequence>
<evidence type="ECO:0000313" key="3">
    <source>
        <dbReference type="EMBL" id="SVB23018.1"/>
    </source>
</evidence>
<evidence type="ECO:0000256" key="1">
    <source>
        <dbReference type="SAM" id="Phobius"/>
    </source>
</evidence>